<feature type="domain" description="Outer membrane protein beta-barrel" evidence="2">
    <location>
        <begin position="20"/>
        <end position="199"/>
    </location>
</feature>
<evidence type="ECO:0000313" key="3">
    <source>
        <dbReference type="EMBL" id="MDN3687752.1"/>
    </source>
</evidence>
<reference evidence="4" key="1">
    <citation type="journal article" date="2019" name="Int. J. Syst. Evol. Microbiol.">
        <title>The Global Catalogue of Microorganisms (GCM) 10K type strain sequencing project: providing services to taxonomists for standard genome sequencing and annotation.</title>
        <authorList>
            <consortium name="The Broad Institute Genomics Platform"/>
            <consortium name="The Broad Institute Genome Sequencing Center for Infectious Disease"/>
            <person name="Wu L."/>
            <person name="Ma J."/>
        </authorList>
    </citation>
    <scope>NUCLEOTIDE SEQUENCE [LARGE SCALE GENOMIC DNA]</scope>
    <source>
        <strain evidence="4">CECT 7706</strain>
    </source>
</reference>
<dbReference type="Proteomes" id="UP001236663">
    <property type="component" value="Unassembled WGS sequence"/>
</dbReference>
<keyword evidence="1" id="KW-0732">Signal</keyword>
<dbReference type="Pfam" id="PF13505">
    <property type="entry name" value="OMP_b-brl"/>
    <property type="match status" value="1"/>
</dbReference>
<dbReference type="SUPFAM" id="SSF56925">
    <property type="entry name" value="OMPA-like"/>
    <property type="match status" value="1"/>
</dbReference>
<keyword evidence="4" id="KW-1185">Reference proteome</keyword>
<dbReference type="RefSeq" id="WP_163384984.1">
    <property type="nucleotide sequence ID" value="NZ_JAUFQS010000006.1"/>
</dbReference>
<name>A0ABT8C5U8_9BACT</name>
<comment type="caution">
    <text evidence="3">The sequence shown here is derived from an EMBL/GenBank/DDBJ whole genome shotgun (WGS) entry which is preliminary data.</text>
</comment>
<dbReference type="EMBL" id="JAUFQS010000006">
    <property type="protein sequence ID" value="MDN3687752.1"/>
    <property type="molecule type" value="Genomic_DNA"/>
</dbReference>
<sequence length="204" mass="22654">MKTILKNSSANRSWMIGMLFVILMGFSHEGWSQRNWSLEFRPGANFPTSDLNSNSKLNTGFGFEGVISYDFMTQLGVYAGWSWNRFSSDQTFAGPNMDVEETGYTYGVQYFVPVGTGDSRVFFKAGGLWNHLELEDSNGELVNDSGHGFGWQLESGISIPVSERFKIQPGIRYRSLSRDFSSGTTSIGANLNYISLGLGIVYGL</sequence>
<evidence type="ECO:0000259" key="2">
    <source>
        <dbReference type="Pfam" id="PF13505"/>
    </source>
</evidence>
<evidence type="ECO:0000256" key="1">
    <source>
        <dbReference type="ARBA" id="ARBA00022729"/>
    </source>
</evidence>
<organism evidence="3 4">
    <name type="scientific">Cyclobacterium jeungdonense</name>
    <dbReference type="NCBI Taxonomy" id="708087"/>
    <lineage>
        <taxon>Bacteria</taxon>
        <taxon>Pseudomonadati</taxon>
        <taxon>Bacteroidota</taxon>
        <taxon>Cytophagia</taxon>
        <taxon>Cytophagales</taxon>
        <taxon>Cyclobacteriaceae</taxon>
        <taxon>Cyclobacterium</taxon>
    </lineage>
</organism>
<evidence type="ECO:0000313" key="4">
    <source>
        <dbReference type="Proteomes" id="UP001236663"/>
    </source>
</evidence>
<proteinExistence type="predicted"/>
<accession>A0ABT8C5U8</accession>
<protein>
    <submittedName>
        <fullName evidence="3">Outer membrane beta-barrel protein</fullName>
    </submittedName>
</protein>
<gene>
    <name evidence="3" type="ORF">QWZ15_07925</name>
</gene>
<dbReference type="InterPro" id="IPR027385">
    <property type="entry name" value="Beta-barrel_OMP"/>
</dbReference>
<dbReference type="InterPro" id="IPR011250">
    <property type="entry name" value="OMP/PagP_B-barrel"/>
</dbReference>
<dbReference type="Gene3D" id="2.40.160.20">
    <property type="match status" value="1"/>
</dbReference>